<dbReference type="Proteomes" id="UP001303115">
    <property type="component" value="Unassembled WGS sequence"/>
</dbReference>
<evidence type="ECO:0000256" key="1">
    <source>
        <dbReference type="SAM" id="Coils"/>
    </source>
</evidence>
<reference evidence="4" key="1">
    <citation type="journal article" date="2023" name="Mol. Phylogenet. Evol.">
        <title>Genome-scale phylogeny and comparative genomics of the fungal order Sordariales.</title>
        <authorList>
            <person name="Hensen N."/>
            <person name="Bonometti L."/>
            <person name="Westerberg I."/>
            <person name="Brannstrom I.O."/>
            <person name="Guillou S."/>
            <person name="Cros-Aarteil S."/>
            <person name="Calhoun S."/>
            <person name="Haridas S."/>
            <person name="Kuo A."/>
            <person name="Mondo S."/>
            <person name="Pangilinan J."/>
            <person name="Riley R."/>
            <person name="LaButti K."/>
            <person name="Andreopoulos B."/>
            <person name="Lipzen A."/>
            <person name="Chen C."/>
            <person name="Yan M."/>
            <person name="Daum C."/>
            <person name="Ng V."/>
            <person name="Clum A."/>
            <person name="Steindorff A."/>
            <person name="Ohm R.A."/>
            <person name="Martin F."/>
            <person name="Silar P."/>
            <person name="Natvig D.O."/>
            <person name="Lalanne C."/>
            <person name="Gautier V."/>
            <person name="Ament-Velasquez S.L."/>
            <person name="Kruys A."/>
            <person name="Hutchinson M.I."/>
            <person name="Powell A.J."/>
            <person name="Barry K."/>
            <person name="Miller A.N."/>
            <person name="Grigoriev I.V."/>
            <person name="Debuchy R."/>
            <person name="Gladieux P."/>
            <person name="Hiltunen Thoren M."/>
            <person name="Johannesson H."/>
        </authorList>
    </citation>
    <scope>NUCLEOTIDE SEQUENCE [LARGE SCALE GENOMIC DNA]</scope>
    <source>
        <strain evidence="4">CBS 284.82</strain>
    </source>
</reference>
<evidence type="ECO:0000313" key="4">
    <source>
        <dbReference type="Proteomes" id="UP001303115"/>
    </source>
</evidence>
<evidence type="ECO:0000313" key="3">
    <source>
        <dbReference type="EMBL" id="KAK4040791.1"/>
    </source>
</evidence>
<feature type="compositionally biased region" description="Polar residues" evidence="2">
    <location>
        <begin position="421"/>
        <end position="430"/>
    </location>
</feature>
<feature type="region of interest" description="Disordered" evidence="2">
    <location>
        <begin position="420"/>
        <end position="443"/>
    </location>
</feature>
<dbReference type="Gene3D" id="2.130.10.10">
    <property type="entry name" value="YVTN repeat-like/Quinoprotein amine dehydrogenase"/>
    <property type="match status" value="1"/>
</dbReference>
<proteinExistence type="predicted"/>
<dbReference type="EMBL" id="MU854369">
    <property type="protein sequence ID" value="KAK4040791.1"/>
    <property type="molecule type" value="Genomic_DNA"/>
</dbReference>
<dbReference type="SUPFAM" id="SSF50978">
    <property type="entry name" value="WD40 repeat-like"/>
    <property type="match status" value="1"/>
</dbReference>
<organism evidence="3 4">
    <name type="scientific">Parachaetomium inaequale</name>
    <dbReference type="NCBI Taxonomy" id="2588326"/>
    <lineage>
        <taxon>Eukaryota</taxon>
        <taxon>Fungi</taxon>
        <taxon>Dikarya</taxon>
        <taxon>Ascomycota</taxon>
        <taxon>Pezizomycotina</taxon>
        <taxon>Sordariomycetes</taxon>
        <taxon>Sordariomycetidae</taxon>
        <taxon>Sordariales</taxon>
        <taxon>Chaetomiaceae</taxon>
        <taxon>Parachaetomium</taxon>
    </lineage>
</organism>
<dbReference type="AlphaFoldDB" id="A0AAN6SST3"/>
<evidence type="ECO:0008006" key="5">
    <source>
        <dbReference type="Google" id="ProtNLM"/>
    </source>
</evidence>
<keyword evidence="4" id="KW-1185">Reference proteome</keyword>
<accession>A0AAN6SST3</accession>
<comment type="caution">
    <text evidence="3">The sequence shown here is derived from an EMBL/GenBank/DDBJ whole genome shotgun (WGS) entry which is preliminary data.</text>
</comment>
<protein>
    <recommendedName>
        <fullName evidence="5">Nucleoporin NUP37</fullName>
    </recommendedName>
</protein>
<evidence type="ECO:0000256" key="2">
    <source>
        <dbReference type="SAM" id="MobiDB-lite"/>
    </source>
</evidence>
<keyword evidence="1" id="KW-0175">Coiled coil</keyword>
<dbReference type="InterPro" id="IPR015943">
    <property type="entry name" value="WD40/YVTN_repeat-like_dom_sf"/>
</dbReference>
<feature type="region of interest" description="Disordered" evidence="2">
    <location>
        <begin position="55"/>
        <end position="74"/>
    </location>
</feature>
<feature type="region of interest" description="Disordered" evidence="2">
    <location>
        <begin position="549"/>
        <end position="574"/>
    </location>
</feature>
<feature type="coiled-coil region" evidence="1">
    <location>
        <begin position="723"/>
        <end position="750"/>
    </location>
</feature>
<name>A0AAN6SST3_9PEZI</name>
<gene>
    <name evidence="3" type="ORF">C8A01DRAFT_15356</name>
</gene>
<feature type="region of interest" description="Disordered" evidence="2">
    <location>
        <begin position="645"/>
        <end position="677"/>
    </location>
</feature>
<dbReference type="InterPro" id="IPR036322">
    <property type="entry name" value="WD40_repeat_dom_sf"/>
</dbReference>
<feature type="compositionally biased region" description="Polar residues" evidence="2">
    <location>
        <begin position="554"/>
        <end position="573"/>
    </location>
</feature>
<feature type="compositionally biased region" description="Gly residues" evidence="2">
    <location>
        <begin position="649"/>
        <end position="659"/>
    </location>
</feature>
<sequence>MQPAPRSRRTPQNTQHTYSLDRRIHDVKTYPVQSPQGATILIYGHENGITVAWRGGQRLKPPKQSASDKRNGGHSEDAVMVIDSDDEAPAASAFVDKPEFQDNPTADASVPEIVQTLDLALGTAVLHVAVLPMPSSAAEDAAWNGANILKNKIVFAVTCATTDVYLATLPLTPPSHESKARPELRQSLLAGNAGTGVWGETLTLLTGQSRPSGGLALTLVKPKPGSRSRSLERAAAQAATGTRAIVAAHSREASGILRLWDVALDAQPGTINRVEPFQTEYLPSPLTAITFNPTHTSQLLTVTSSQAVRIYDYATAALPLDDTSDGPYPTQGSWLLSLYAPFARGPSMSTARKPIVGAEWIAHGRAVLALLADGQWGIWDIDGASPSASGSGGLFSKANAGLRGSSITSFCVSGHLEGTSPLRNPATQKSPAAPGATGEFVPMTPHTRRDAVASAITGGSERLATVRGGVTVAQLVPQGTGPGEESAVLWLGGTDPIVSVIPVISRFWDSQLRRAVGGGVNLWSGAQPTRMLRLTDLGAGLLGERCTGAAAIPKSSQTPTTNGSSPTKESSPTHAEGLPIEVLLQGESRLVVVHESEDTSSLTTRLLGARKKPRAELGPTRAILAYPRPDKPNSNNVSFDLSIAPRAGKTGGGGGGGGLFRPRSQRPSVKGSFEQSMEVLPSTEVPDEAQSAPSSQQGLMFINDLSYAADQPDDEFEVEGRDIEQELMDIMEIDRELEQLEHEREKGTKRVFFEED</sequence>